<name>A0ACD3AY02_9AGAR</name>
<gene>
    <name evidence="1" type="ORF">BDN72DRAFT_896300</name>
</gene>
<dbReference type="Proteomes" id="UP000308600">
    <property type="component" value="Unassembled WGS sequence"/>
</dbReference>
<evidence type="ECO:0000313" key="1">
    <source>
        <dbReference type="EMBL" id="TFK70608.1"/>
    </source>
</evidence>
<organism evidence="1 2">
    <name type="scientific">Pluteus cervinus</name>
    <dbReference type="NCBI Taxonomy" id="181527"/>
    <lineage>
        <taxon>Eukaryota</taxon>
        <taxon>Fungi</taxon>
        <taxon>Dikarya</taxon>
        <taxon>Basidiomycota</taxon>
        <taxon>Agaricomycotina</taxon>
        <taxon>Agaricomycetes</taxon>
        <taxon>Agaricomycetidae</taxon>
        <taxon>Agaricales</taxon>
        <taxon>Pluteineae</taxon>
        <taxon>Pluteaceae</taxon>
        <taxon>Pluteus</taxon>
    </lineage>
</organism>
<sequence length="134" mass="15810">MPIVMPPPTEDTIFAGHLPLEARQLIPDLAPNQYQPFLSALHHLRALHQRHQYMHITHHLTHHILHGIHGEDHLQFLSHNPNFPNTPEFNQFQDRTHRELWFWTQILVVTTYTLMVHTRSCTLDGEELWAARTL</sequence>
<protein>
    <submittedName>
        <fullName evidence="1">Uncharacterized protein</fullName>
    </submittedName>
</protein>
<evidence type="ECO:0000313" key="2">
    <source>
        <dbReference type="Proteomes" id="UP000308600"/>
    </source>
</evidence>
<dbReference type="EMBL" id="ML208310">
    <property type="protein sequence ID" value="TFK70608.1"/>
    <property type="molecule type" value="Genomic_DNA"/>
</dbReference>
<keyword evidence="2" id="KW-1185">Reference proteome</keyword>
<proteinExistence type="predicted"/>
<reference evidence="1 2" key="1">
    <citation type="journal article" date="2019" name="Nat. Ecol. Evol.">
        <title>Megaphylogeny resolves global patterns of mushroom evolution.</title>
        <authorList>
            <person name="Varga T."/>
            <person name="Krizsan K."/>
            <person name="Foldi C."/>
            <person name="Dima B."/>
            <person name="Sanchez-Garcia M."/>
            <person name="Sanchez-Ramirez S."/>
            <person name="Szollosi G.J."/>
            <person name="Szarkandi J.G."/>
            <person name="Papp V."/>
            <person name="Albert L."/>
            <person name="Andreopoulos W."/>
            <person name="Angelini C."/>
            <person name="Antonin V."/>
            <person name="Barry K.W."/>
            <person name="Bougher N.L."/>
            <person name="Buchanan P."/>
            <person name="Buyck B."/>
            <person name="Bense V."/>
            <person name="Catcheside P."/>
            <person name="Chovatia M."/>
            <person name="Cooper J."/>
            <person name="Damon W."/>
            <person name="Desjardin D."/>
            <person name="Finy P."/>
            <person name="Geml J."/>
            <person name="Haridas S."/>
            <person name="Hughes K."/>
            <person name="Justo A."/>
            <person name="Karasinski D."/>
            <person name="Kautmanova I."/>
            <person name="Kiss B."/>
            <person name="Kocsube S."/>
            <person name="Kotiranta H."/>
            <person name="LaButti K.M."/>
            <person name="Lechner B.E."/>
            <person name="Liimatainen K."/>
            <person name="Lipzen A."/>
            <person name="Lukacs Z."/>
            <person name="Mihaltcheva S."/>
            <person name="Morgado L.N."/>
            <person name="Niskanen T."/>
            <person name="Noordeloos M.E."/>
            <person name="Ohm R.A."/>
            <person name="Ortiz-Santana B."/>
            <person name="Ovrebo C."/>
            <person name="Racz N."/>
            <person name="Riley R."/>
            <person name="Savchenko A."/>
            <person name="Shiryaev A."/>
            <person name="Soop K."/>
            <person name="Spirin V."/>
            <person name="Szebenyi C."/>
            <person name="Tomsovsky M."/>
            <person name="Tulloss R.E."/>
            <person name="Uehling J."/>
            <person name="Grigoriev I.V."/>
            <person name="Vagvolgyi C."/>
            <person name="Papp T."/>
            <person name="Martin F.M."/>
            <person name="Miettinen O."/>
            <person name="Hibbett D.S."/>
            <person name="Nagy L.G."/>
        </authorList>
    </citation>
    <scope>NUCLEOTIDE SEQUENCE [LARGE SCALE GENOMIC DNA]</scope>
    <source>
        <strain evidence="1 2">NL-1719</strain>
    </source>
</reference>
<accession>A0ACD3AY02</accession>